<dbReference type="GO" id="GO:0005739">
    <property type="term" value="C:mitochondrion"/>
    <property type="evidence" value="ECO:0007669"/>
    <property type="project" value="TreeGrafter"/>
</dbReference>
<dbReference type="PANTHER" id="PTHR42753">
    <property type="entry name" value="MITOCHONDRIAL RIBOSOME PROTEIN L39/PROLYL-TRNA LIGASE FAMILY MEMBER"/>
    <property type="match status" value="1"/>
</dbReference>
<dbReference type="EC" id="6.1.1.15" evidence="2"/>
<sequence length="622" mass="69564">MPSIFRGLPTLKALSPQHNVKTFSTTATVHAHSSQITPRQLRSRFWIPQATIKQQNEGVPYGRQLLVRAGYFRQAYSGIFHMLPLGLRVQSKVEALVDKHMQSLGASKVSLSSISSQKLWDRTGRLNKGSEFFKFKDRRHADWLLAPTHEEEITALVQDLIHAPGHLPIRLYQVSRKYRDERRPRGGLLRGREFIMKDLYTFDSTEADAHATYADVRKAYSNLFDELKLPYIEARADSGNMGGDLSHEFHFPSNLGEDDIITCTNCDYAKNEEFVPSFKTVQQAVEADAQVTGDTTSHGPSNLVSQSFLSKDRKCFIKAYASTEAASSNTASINPFAVKECFDDQVEVDTGVEDPIALFNARIESGENQAQLKVYYVFDQLINNDVVQRQIHEDKKWLHENKLRAFAVKIADSSASQSILLKKRDGDPCPQCEIQKGGGKLKVTKAIEVGHTFHLGDRYSSKLDLLVPTAGQKNVDKKGAYVSMGCHGIGVSRLIAAVASALSDDRGLIWPRVVAPFEVLVVVNTKQKDMAETVEVGNQIYDDLAGHPGNPADVLIDDRGDVDYGWKLKDADLIGYPVVVVVGKRWMKRKFVEIQCRHLNVKENEVSLADAPGRVRQLLDRI</sequence>
<name>A0AAN8I6M6_9EURO</name>
<comment type="catalytic activity">
    <reaction evidence="9">
        <text>tRNA(Pro) + L-proline + ATP = L-prolyl-tRNA(Pro) + AMP + diphosphate</text>
        <dbReference type="Rhea" id="RHEA:14305"/>
        <dbReference type="Rhea" id="RHEA-COMP:9700"/>
        <dbReference type="Rhea" id="RHEA-COMP:9702"/>
        <dbReference type="ChEBI" id="CHEBI:30616"/>
        <dbReference type="ChEBI" id="CHEBI:33019"/>
        <dbReference type="ChEBI" id="CHEBI:60039"/>
        <dbReference type="ChEBI" id="CHEBI:78442"/>
        <dbReference type="ChEBI" id="CHEBI:78532"/>
        <dbReference type="ChEBI" id="CHEBI:456215"/>
        <dbReference type="EC" id="6.1.1.15"/>
    </reaction>
</comment>
<keyword evidence="12" id="KW-1185">Reference proteome</keyword>
<evidence type="ECO:0000256" key="3">
    <source>
        <dbReference type="ARBA" id="ARBA00022598"/>
    </source>
</evidence>
<evidence type="ECO:0000256" key="4">
    <source>
        <dbReference type="ARBA" id="ARBA00022741"/>
    </source>
</evidence>
<dbReference type="InterPro" id="IPR050062">
    <property type="entry name" value="Pro-tRNA_synthetase"/>
</dbReference>
<feature type="domain" description="Aminoacyl-transfer RNA synthetases class-II family profile" evidence="10">
    <location>
        <begin position="86"/>
        <end position="511"/>
    </location>
</feature>
<evidence type="ECO:0000256" key="5">
    <source>
        <dbReference type="ARBA" id="ARBA00022840"/>
    </source>
</evidence>
<dbReference type="NCBIfam" id="TIGR00409">
    <property type="entry name" value="proS_fam_II"/>
    <property type="match status" value="1"/>
</dbReference>
<proteinExistence type="inferred from homology"/>
<dbReference type="PANTHER" id="PTHR42753:SF2">
    <property type="entry name" value="PROLINE--TRNA LIGASE"/>
    <property type="match status" value="1"/>
</dbReference>
<evidence type="ECO:0000256" key="9">
    <source>
        <dbReference type="ARBA" id="ARBA00047671"/>
    </source>
</evidence>
<dbReference type="InterPro" id="IPR004500">
    <property type="entry name" value="Pro-tRNA-synth_IIa_bac-type"/>
</dbReference>
<comment type="caution">
    <text evidence="11">The sequence shown here is derived from an EMBL/GenBank/DDBJ whole genome shotgun (WGS) entry which is preliminary data.</text>
</comment>
<dbReference type="Pfam" id="PF03129">
    <property type="entry name" value="HGTP_anticodon"/>
    <property type="match status" value="1"/>
</dbReference>
<keyword evidence="4" id="KW-0547">Nucleotide-binding</keyword>
<evidence type="ECO:0000256" key="2">
    <source>
        <dbReference type="ARBA" id="ARBA00012831"/>
    </source>
</evidence>
<comment type="similarity">
    <text evidence="1">Belongs to the class-II aminoacyl-tRNA synthetase family.</text>
</comment>
<protein>
    <recommendedName>
        <fullName evidence="2">proline--tRNA ligase</fullName>
        <ecNumber evidence="2">6.1.1.15</ecNumber>
    </recommendedName>
    <alternativeName>
        <fullName evidence="8">Prolyl-tRNA synthetase</fullName>
    </alternativeName>
</protein>
<accession>A0AAN8I6M6</accession>
<dbReference type="InterPro" id="IPR004154">
    <property type="entry name" value="Anticodon-bd"/>
</dbReference>
<dbReference type="InterPro" id="IPR036621">
    <property type="entry name" value="Anticodon-bd_dom_sf"/>
</dbReference>
<dbReference type="GO" id="GO:0006433">
    <property type="term" value="P:prolyl-tRNA aminoacylation"/>
    <property type="evidence" value="ECO:0007669"/>
    <property type="project" value="InterPro"/>
</dbReference>
<organism evidence="11 12">
    <name type="scientific">Knufia fluminis</name>
    <dbReference type="NCBI Taxonomy" id="191047"/>
    <lineage>
        <taxon>Eukaryota</taxon>
        <taxon>Fungi</taxon>
        <taxon>Dikarya</taxon>
        <taxon>Ascomycota</taxon>
        <taxon>Pezizomycotina</taxon>
        <taxon>Eurotiomycetes</taxon>
        <taxon>Chaetothyriomycetidae</taxon>
        <taxon>Chaetothyriales</taxon>
        <taxon>Trichomeriaceae</taxon>
        <taxon>Knufia</taxon>
    </lineage>
</organism>
<dbReference type="AlphaFoldDB" id="A0AAN8I6M6"/>
<evidence type="ECO:0000256" key="7">
    <source>
        <dbReference type="ARBA" id="ARBA00023146"/>
    </source>
</evidence>
<dbReference type="Proteomes" id="UP001316803">
    <property type="component" value="Unassembled WGS sequence"/>
</dbReference>
<evidence type="ECO:0000313" key="11">
    <source>
        <dbReference type="EMBL" id="KAK5952041.1"/>
    </source>
</evidence>
<evidence type="ECO:0000256" key="8">
    <source>
        <dbReference type="ARBA" id="ARBA00029731"/>
    </source>
</evidence>
<keyword evidence="7" id="KW-0030">Aminoacyl-tRNA synthetase</keyword>
<dbReference type="InterPro" id="IPR002316">
    <property type="entry name" value="Pro-tRNA-ligase_IIa"/>
</dbReference>
<keyword evidence="5" id="KW-0067">ATP-binding</keyword>
<evidence type="ECO:0000256" key="6">
    <source>
        <dbReference type="ARBA" id="ARBA00022917"/>
    </source>
</evidence>
<keyword evidence="3" id="KW-0436">Ligase</keyword>
<reference evidence="11 12" key="1">
    <citation type="submission" date="2022-12" db="EMBL/GenBank/DDBJ databases">
        <title>Genomic features and morphological characterization of a novel Knufia sp. strain isolated from spacecraft assembly facility.</title>
        <authorList>
            <person name="Teixeira M."/>
            <person name="Chander A.M."/>
            <person name="Stajich J.E."/>
            <person name="Venkateswaran K."/>
        </authorList>
    </citation>
    <scope>NUCLEOTIDE SEQUENCE [LARGE SCALE GENOMIC DNA]</scope>
    <source>
        <strain evidence="11 12">FJI-L2-BK-P2</strain>
    </source>
</reference>
<dbReference type="Pfam" id="PF00587">
    <property type="entry name" value="tRNA-synt_2b"/>
    <property type="match status" value="1"/>
</dbReference>
<dbReference type="EMBL" id="JAKLMC020000017">
    <property type="protein sequence ID" value="KAK5952041.1"/>
    <property type="molecule type" value="Genomic_DNA"/>
</dbReference>
<keyword evidence="6" id="KW-0648">Protein biosynthesis</keyword>
<dbReference type="PROSITE" id="PS50862">
    <property type="entry name" value="AA_TRNA_LIGASE_II"/>
    <property type="match status" value="1"/>
</dbReference>
<gene>
    <name evidence="11" type="ORF">OHC33_006928</name>
</gene>
<evidence type="ECO:0000256" key="1">
    <source>
        <dbReference type="ARBA" id="ARBA00008226"/>
    </source>
</evidence>
<dbReference type="Gene3D" id="3.30.930.10">
    <property type="entry name" value="Bira Bifunctional Protein, Domain 2"/>
    <property type="match status" value="2"/>
</dbReference>
<dbReference type="InterPro" id="IPR045864">
    <property type="entry name" value="aa-tRNA-synth_II/BPL/LPL"/>
</dbReference>
<evidence type="ECO:0000259" key="10">
    <source>
        <dbReference type="PROSITE" id="PS50862"/>
    </source>
</evidence>
<dbReference type="GO" id="GO:0005524">
    <property type="term" value="F:ATP binding"/>
    <property type="evidence" value="ECO:0007669"/>
    <property type="project" value="UniProtKB-KW"/>
</dbReference>
<dbReference type="GO" id="GO:0004827">
    <property type="term" value="F:proline-tRNA ligase activity"/>
    <property type="evidence" value="ECO:0007669"/>
    <property type="project" value="UniProtKB-EC"/>
</dbReference>
<dbReference type="PRINTS" id="PR01046">
    <property type="entry name" value="TRNASYNTHPRO"/>
</dbReference>
<dbReference type="InterPro" id="IPR002314">
    <property type="entry name" value="aa-tRNA-synt_IIb"/>
</dbReference>
<dbReference type="Gene3D" id="3.40.50.800">
    <property type="entry name" value="Anticodon-binding domain"/>
    <property type="match status" value="1"/>
</dbReference>
<dbReference type="InterPro" id="IPR006195">
    <property type="entry name" value="aa-tRNA-synth_II"/>
</dbReference>
<dbReference type="SUPFAM" id="SSF55681">
    <property type="entry name" value="Class II aaRS and biotin synthetases"/>
    <property type="match status" value="1"/>
</dbReference>
<dbReference type="SUPFAM" id="SSF52954">
    <property type="entry name" value="Class II aaRS ABD-related"/>
    <property type="match status" value="1"/>
</dbReference>
<evidence type="ECO:0000313" key="12">
    <source>
        <dbReference type="Proteomes" id="UP001316803"/>
    </source>
</evidence>